<feature type="region of interest" description="Disordered" evidence="11">
    <location>
        <begin position="1333"/>
        <end position="1363"/>
    </location>
</feature>
<feature type="compositionally biased region" description="Basic and acidic residues" evidence="11">
    <location>
        <begin position="1345"/>
        <end position="1354"/>
    </location>
</feature>
<dbReference type="InterPro" id="IPR048814">
    <property type="entry name" value="Per1-3_PAS-A"/>
</dbReference>
<feature type="compositionally biased region" description="Polar residues" evidence="11">
    <location>
        <begin position="84"/>
        <end position="93"/>
    </location>
</feature>
<keyword evidence="3" id="KW-0963">Cytoplasm</keyword>
<dbReference type="GO" id="GO:0043153">
    <property type="term" value="P:entrainment of circadian clock by photoperiod"/>
    <property type="evidence" value="ECO:0007669"/>
    <property type="project" value="TreeGrafter"/>
</dbReference>
<keyword evidence="4" id="KW-0677">Repeat</keyword>
<feature type="compositionally biased region" description="Low complexity" evidence="11">
    <location>
        <begin position="53"/>
        <end position="63"/>
    </location>
</feature>
<evidence type="ECO:0000256" key="9">
    <source>
        <dbReference type="ARBA" id="ARBA00039684"/>
    </source>
</evidence>
<dbReference type="PANTHER" id="PTHR11269:SF9">
    <property type="entry name" value="PERIOD CIRCADIAN PROTEIN HOMOLOG 2"/>
    <property type="match status" value="1"/>
</dbReference>
<feature type="compositionally biased region" description="Low complexity" evidence="11">
    <location>
        <begin position="94"/>
        <end position="126"/>
    </location>
</feature>
<feature type="region of interest" description="Disordered" evidence="11">
    <location>
        <begin position="601"/>
        <end position="631"/>
    </location>
</feature>
<sequence>MSEDSDSKNYCFSVMQDQDGASCSGQHPPASQHKHRKIPRSRSLPEEDMEMKSSGSSGSGTESHSNESHGNTSHGTESLGHASMGSSNGTSKDSAILESSESNKSSNSHSPSLPSSSNAFSLLSSEQDNPSTSGCSSQESAKAKTQKEMIKTLKELKLHMPTEKRHNSKSSTLNTLKYALSCVKQMEANEEYYQLLMTNDSQPSGQDVSSYTIEEIDSITSEYTLKNNDMFAVAVSLTTGRIVYISDQAASILKCKRDVFKNSKFVEFLAPQDVSVFYSFTTPYRLPSWSMCTGAESSPPDSMQKKSFFCRISGGKKSEGFLQYYPFRMTPYRMKVPDTVHAEDQFCCLLLAERVHSGYDAPRIPSDKRVFTTTHTPSCLFQDVDERAVPLLGYLPQDLIGTQILLHLHPNDRPIMLAIHKKILQFAGQPFDHSSIRFCARNGEYLILDTSWSSFVNPWSRKVSFVMGRHKVRMGPVNEDVFSPPVSTVIEMKTVDNDIQEITEQIHRLLLQPVHNSGSSGYCSLNRNDHLVGMSSSNESLNNSNGAKIQLEEEEVSDKARPRTFQEICKGIHLQKSLEHQTTKPDIKKSNGIECVQRHSTAVRPKDSTPLHWKDTGVTMEENRSSSNEDTVFKDQNAYSYQQISCLDSVVRYLESCNVPISMKRKCRSSSNTTSSNSDEDKQKEPHSMQVSEEPALLKNQSSLSALEDHDKKSSDAATAVVGTSLPLSVPNKPESVVPITSQFSNISTIVHVGDKKPQPDSEIIGESSHISGVPLCVVSPPSHERESYKKLGLTKQVLAAHTQKEEQTFLYRFKEHRGLTALKENCSQYLERQREQIASYAIPAAQSSKHDEPSAEPTARRGTGNKKTKSKRAKQMESSDSTVSHHRQQHLRPPLLTHGLNLTSWSSSDTSQSNFPMAYPSVMPGYPLPVYPRANSLAPRTDATHQGFVDNRGTQPPPCPQPIHPAPFTTPMVAPIVALMLPMPFSPLAPSLQSPQPVFHAATAGFPTQMQPFSPVAFPVPVHFAASPSFTVQSQFNSPNHFALQSNYIPSAFYFPPGPETSKAPVVESQSRSSTPQSGSPASPPLFQSRCSSPLNLLELELCVDRQDCTALSSGGQGNNMAEWEMGASGNQAKEREMKQTSSGGDGNNSDGNSFSIDMLDIILHEDSGSADSGSMGSGSNGCGTSASGTSNSRTSNSRTSNSGISKSRTSGSGKGSNNSSNYFGSVDSSQISQKVKGHLNGSESRALEMDQSEHFITDIQRVLRDDREKLRLLQKSQPSFSEEQKKELMEVHPWIKRGGLPKEMDIKACSCCNGASEAAAVSAAVEEEQANLDLGETEALEEGCQRRPREEPSNSLSETTS</sequence>
<dbReference type="GeneID" id="104941262"/>
<evidence type="ECO:0000256" key="5">
    <source>
        <dbReference type="ARBA" id="ARBA00023015"/>
    </source>
</evidence>
<feature type="compositionally biased region" description="Basic and acidic residues" evidence="11">
    <location>
        <begin position="604"/>
        <end position="615"/>
    </location>
</feature>
<dbReference type="RefSeq" id="XP_010764648.1">
    <property type="nucleotide sequence ID" value="XM_010766346.1"/>
</dbReference>
<keyword evidence="6" id="KW-0090">Biological rhythms</keyword>
<dbReference type="InterPro" id="IPR000014">
    <property type="entry name" value="PAS"/>
</dbReference>
<dbReference type="Proteomes" id="UP000504611">
    <property type="component" value="Unplaced"/>
</dbReference>
<dbReference type="InterPro" id="IPR035965">
    <property type="entry name" value="PAS-like_dom_sf"/>
</dbReference>
<gene>
    <name evidence="14" type="primary">per2</name>
</gene>
<keyword evidence="5" id="KW-0805">Transcription regulation</keyword>
<feature type="compositionally biased region" description="Low complexity" evidence="11">
    <location>
        <begin position="1184"/>
        <end position="1227"/>
    </location>
</feature>
<dbReference type="PANTHER" id="PTHR11269">
    <property type="entry name" value="PERIOD CIRCADIAN PROTEIN"/>
    <property type="match status" value="1"/>
</dbReference>
<evidence type="ECO:0000256" key="2">
    <source>
        <dbReference type="ARBA" id="ARBA00004496"/>
    </source>
</evidence>
<feature type="region of interest" description="Disordered" evidence="11">
    <location>
        <begin position="18"/>
        <end position="147"/>
    </location>
</feature>
<accession>A0A6I9MN42</accession>
<dbReference type="PROSITE" id="PS50112">
    <property type="entry name" value="PAS"/>
    <property type="match status" value="1"/>
</dbReference>
<evidence type="ECO:0000313" key="14">
    <source>
        <dbReference type="RefSeq" id="XP_010764648.1"/>
    </source>
</evidence>
<dbReference type="GO" id="GO:0032922">
    <property type="term" value="P:circadian regulation of gene expression"/>
    <property type="evidence" value="ECO:0007669"/>
    <property type="project" value="TreeGrafter"/>
</dbReference>
<evidence type="ECO:0000256" key="6">
    <source>
        <dbReference type="ARBA" id="ARBA00023108"/>
    </source>
</evidence>
<evidence type="ECO:0000256" key="10">
    <source>
        <dbReference type="ARBA" id="ARBA00042893"/>
    </source>
</evidence>
<evidence type="ECO:0000259" key="12">
    <source>
        <dbReference type="PROSITE" id="PS50112"/>
    </source>
</evidence>
<feature type="compositionally biased region" description="Polar residues" evidence="11">
    <location>
        <begin position="127"/>
        <end position="140"/>
    </location>
</feature>
<feature type="compositionally biased region" description="Basic residues" evidence="11">
    <location>
        <begin position="864"/>
        <end position="874"/>
    </location>
</feature>
<dbReference type="CDD" id="cd00130">
    <property type="entry name" value="PAS"/>
    <property type="match status" value="1"/>
</dbReference>
<feature type="region of interest" description="Disordered" evidence="11">
    <location>
        <begin position="665"/>
        <end position="697"/>
    </location>
</feature>
<feature type="region of interest" description="Disordered" evidence="11">
    <location>
        <begin position="1168"/>
        <end position="1243"/>
    </location>
</feature>
<dbReference type="Pfam" id="PF08447">
    <property type="entry name" value="PAS_3"/>
    <property type="match status" value="1"/>
</dbReference>
<comment type="subcellular location">
    <subcellularLocation>
        <location evidence="2">Cytoplasm</location>
    </subcellularLocation>
    <subcellularLocation>
        <location evidence="1">Nucleus</location>
    </subcellularLocation>
</comment>
<dbReference type="InterPro" id="IPR022728">
    <property type="entry name" value="Period_circadian-like_C"/>
</dbReference>
<feature type="compositionally biased region" description="Low complexity" evidence="11">
    <location>
        <begin position="1070"/>
        <end position="1082"/>
    </location>
</feature>
<dbReference type="InterPro" id="IPR050760">
    <property type="entry name" value="Period_circadian_regulator"/>
</dbReference>
<dbReference type="GO" id="GO:0000976">
    <property type="term" value="F:transcription cis-regulatory region binding"/>
    <property type="evidence" value="ECO:0007669"/>
    <property type="project" value="TreeGrafter"/>
</dbReference>
<keyword evidence="13" id="KW-1185">Reference proteome</keyword>
<keyword evidence="7" id="KW-0804">Transcription</keyword>
<dbReference type="InterPro" id="IPR013655">
    <property type="entry name" value="PAS_fold_3"/>
</dbReference>
<dbReference type="GO" id="GO:0005634">
    <property type="term" value="C:nucleus"/>
    <property type="evidence" value="ECO:0007669"/>
    <property type="project" value="UniProtKB-SubCell"/>
</dbReference>
<feature type="region of interest" description="Disordered" evidence="11">
    <location>
        <begin position="1061"/>
        <end position="1088"/>
    </location>
</feature>
<evidence type="ECO:0000256" key="1">
    <source>
        <dbReference type="ARBA" id="ARBA00004123"/>
    </source>
</evidence>
<feature type="region of interest" description="Disordered" evidence="11">
    <location>
        <begin position="842"/>
        <end position="896"/>
    </location>
</feature>
<dbReference type="SUPFAM" id="SSF55785">
    <property type="entry name" value="PYP-like sensor domain (PAS domain)"/>
    <property type="match status" value="1"/>
</dbReference>
<protein>
    <recommendedName>
        <fullName evidence="9">Period circadian protein homolog 2</fullName>
    </recommendedName>
    <alternativeName>
        <fullName evidence="10">Circadian clock protein PERIOD 2</fullName>
    </alternativeName>
</protein>
<evidence type="ECO:0000256" key="3">
    <source>
        <dbReference type="ARBA" id="ARBA00022490"/>
    </source>
</evidence>
<dbReference type="GO" id="GO:0005737">
    <property type="term" value="C:cytoplasm"/>
    <property type="evidence" value="ECO:0007669"/>
    <property type="project" value="UniProtKB-SubCell"/>
</dbReference>
<dbReference type="Pfam" id="PF12114">
    <property type="entry name" value="Period_C"/>
    <property type="match status" value="1"/>
</dbReference>
<feature type="compositionally biased region" description="Acidic residues" evidence="11">
    <location>
        <begin position="1333"/>
        <end position="1343"/>
    </location>
</feature>
<dbReference type="FunFam" id="3.30.450.20:FF:000013">
    <property type="entry name" value="Period circadian protein homolog 2"/>
    <property type="match status" value="1"/>
</dbReference>
<dbReference type="CTD" id="8864"/>
<evidence type="ECO:0000256" key="4">
    <source>
        <dbReference type="ARBA" id="ARBA00022737"/>
    </source>
</evidence>
<feature type="domain" description="PAS" evidence="12">
    <location>
        <begin position="384"/>
        <end position="427"/>
    </location>
</feature>
<dbReference type="Pfam" id="PF23170">
    <property type="entry name" value="bHLH_PER"/>
    <property type="match status" value="1"/>
</dbReference>
<reference evidence="14" key="1">
    <citation type="submission" date="2025-08" db="UniProtKB">
        <authorList>
            <consortium name="RefSeq"/>
        </authorList>
    </citation>
    <scope>IDENTIFICATION</scope>
    <source>
        <tissue evidence="14">Muscle</tissue>
    </source>
</reference>
<dbReference type="SMART" id="SM00091">
    <property type="entry name" value="PAS"/>
    <property type="match status" value="2"/>
</dbReference>
<feature type="region of interest" description="Disordered" evidence="11">
    <location>
        <begin position="1129"/>
        <end position="1156"/>
    </location>
</feature>
<dbReference type="FunFam" id="3.30.450.20:FF:000004">
    <property type="entry name" value="Period circadian protein homolog 3"/>
    <property type="match status" value="1"/>
</dbReference>
<evidence type="ECO:0000256" key="11">
    <source>
        <dbReference type="SAM" id="MobiDB-lite"/>
    </source>
</evidence>
<organism evidence="13 14">
    <name type="scientific">Notothenia coriiceps</name>
    <name type="common">black rockcod</name>
    <dbReference type="NCBI Taxonomy" id="8208"/>
    <lineage>
        <taxon>Eukaryota</taxon>
        <taxon>Metazoa</taxon>
        <taxon>Chordata</taxon>
        <taxon>Craniata</taxon>
        <taxon>Vertebrata</taxon>
        <taxon>Euteleostomi</taxon>
        <taxon>Actinopterygii</taxon>
        <taxon>Neopterygii</taxon>
        <taxon>Teleostei</taxon>
        <taxon>Neoteleostei</taxon>
        <taxon>Acanthomorphata</taxon>
        <taxon>Eupercaria</taxon>
        <taxon>Perciformes</taxon>
        <taxon>Notothenioidei</taxon>
        <taxon>Nototheniidae</taxon>
        <taxon>Notothenia</taxon>
    </lineage>
</organism>
<dbReference type="GO" id="GO:0000122">
    <property type="term" value="P:negative regulation of transcription by RNA polymerase II"/>
    <property type="evidence" value="ECO:0007669"/>
    <property type="project" value="TreeGrafter"/>
</dbReference>
<dbReference type="Pfam" id="PF21353">
    <property type="entry name" value="Per3-like_PAS-A"/>
    <property type="match status" value="1"/>
</dbReference>
<name>A0A6I9MN42_9TELE</name>
<proteinExistence type="predicted"/>
<evidence type="ECO:0000313" key="13">
    <source>
        <dbReference type="Proteomes" id="UP000504611"/>
    </source>
</evidence>
<dbReference type="Gene3D" id="3.30.450.20">
    <property type="entry name" value="PAS domain"/>
    <property type="match status" value="2"/>
</dbReference>
<dbReference type="InterPro" id="IPR057310">
    <property type="entry name" value="PER1-3_bHLH"/>
</dbReference>
<evidence type="ECO:0000256" key="8">
    <source>
        <dbReference type="ARBA" id="ARBA00023242"/>
    </source>
</evidence>
<dbReference type="OrthoDB" id="7788983at2759"/>
<dbReference type="GO" id="GO:0001222">
    <property type="term" value="F:transcription corepressor binding"/>
    <property type="evidence" value="ECO:0007669"/>
    <property type="project" value="TreeGrafter"/>
</dbReference>
<evidence type="ECO:0000256" key="7">
    <source>
        <dbReference type="ARBA" id="ARBA00023163"/>
    </source>
</evidence>
<keyword evidence="8" id="KW-0539">Nucleus</keyword>